<dbReference type="SUPFAM" id="SSF141868">
    <property type="entry name" value="EAL domain-like"/>
    <property type="match status" value="1"/>
</dbReference>
<dbReference type="Proteomes" id="UP000574369">
    <property type="component" value="Unassembled WGS sequence"/>
</dbReference>
<evidence type="ECO:0000313" key="4">
    <source>
        <dbReference type="Proteomes" id="UP000574369"/>
    </source>
</evidence>
<dbReference type="InterPro" id="IPR001633">
    <property type="entry name" value="EAL_dom"/>
</dbReference>
<dbReference type="PROSITE" id="PS50883">
    <property type="entry name" value="EAL"/>
    <property type="match status" value="1"/>
</dbReference>
<feature type="region of interest" description="Disordered" evidence="1">
    <location>
        <begin position="89"/>
        <end position="109"/>
    </location>
</feature>
<dbReference type="PANTHER" id="PTHR33121">
    <property type="entry name" value="CYCLIC DI-GMP PHOSPHODIESTERASE PDEF"/>
    <property type="match status" value="1"/>
</dbReference>
<dbReference type="RefSeq" id="WP_184294011.1">
    <property type="nucleotide sequence ID" value="NZ_JACHXO010000001.1"/>
</dbReference>
<comment type="caution">
    <text evidence="3">The sequence shown here is derived from an EMBL/GenBank/DDBJ whole genome shotgun (WGS) entry which is preliminary data.</text>
</comment>
<dbReference type="Gene3D" id="3.20.20.450">
    <property type="entry name" value="EAL domain"/>
    <property type="match status" value="1"/>
</dbReference>
<sequence length="503" mass="53922">MWKEEFSRSARQLPSSLASAAANTHNDTNTNASTDIVTDIDCTPVMPLLQPHAASISLAVSVSVNPSICVSATHAPLHANTVDRAVSTSPLGLPPSCRSQVSTSPPSERRGRAALLAYGAVAHPRSVARPVPSAAADLRRAPVANAADTGAAAGVCSRSAPAIPAADREHATAHLRFALQPIVDVSGRRVGHELLFRWNSSDQPVMPTLGAYATASALCHALIDGQLLTGGSEEPVGTLYVNMDERFLLSPMAEVMTPDLGVIEILETIVPTAEVQRRVQDLHRRGYRFSLDDVETTEDPRWVLAEYVESVKIDVQAVRPGALVPLISMARAAGLTVVAEKVETPEVIAELSALGVRLFQGYAVQRPMVRSVPALPGCHSRTLGLMQQLAAQGMAAEALSVIAESDPALVARLLRLQALHAPHQALLSRDLAQVIDSLPRPVLTGWLTQWLIAAQHVRGQEAVARLSRELAADRAQLLAAGPTEAAERREQLFSRYRYRVQTF</sequence>
<dbReference type="Pfam" id="PF00563">
    <property type="entry name" value="EAL"/>
    <property type="match status" value="1"/>
</dbReference>
<dbReference type="CDD" id="cd01948">
    <property type="entry name" value="EAL"/>
    <property type="match status" value="1"/>
</dbReference>
<name>A0ABR6GPD5_9BURK</name>
<keyword evidence="4" id="KW-1185">Reference proteome</keyword>
<dbReference type="InterPro" id="IPR050706">
    <property type="entry name" value="Cyclic-di-GMP_PDE-like"/>
</dbReference>
<feature type="compositionally biased region" description="Polar residues" evidence="1">
    <location>
        <begin position="97"/>
        <end position="106"/>
    </location>
</feature>
<reference evidence="3 4" key="1">
    <citation type="submission" date="2020-08" db="EMBL/GenBank/DDBJ databases">
        <title>Genomic Encyclopedia of Type Strains, Phase III (KMG-III): the genomes of soil and plant-associated and newly described type strains.</title>
        <authorList>
            <person name="Whitman W."/>
        </authorList>
    </citation>
    <scope>NUCLEOTIDE SEQUENCE [LARGE SCALE GENOMIC DNA]</scope>
    <source>
        <strain evidence="3 4">CECT 7247</strain>
    </source>
</reference>
<dbReference type="InterPro" id="IPR035919">
    <property type="entry name" value="EAL_sf"/>
</dbReference>
<organism evidence="3 4">
    <name type="scientific">Roseateles terrae</name>
    <dbReference type="NCBI Taxonomy" id="431060"/>
    <lineage>
        <taxon>Bacteria</taxon>
        <taxon>Pseudomonadati</taxon>
        <taxon>Pseudomonadota</taxon>
        <taxon>Betaproteobacteria</taxon>
        <taxon>Burkholderiales</taxon>
        <taxon>Sphaerotilaceae</taxon>
        <taxon>Roseateles</taxon>
    </lineage>
</organism>
<evidence type="ECO:0000259" key="2">
    <source>
        <dbReference type="PROSITE" id="PS50883"/>
    </source>
</evidence>
<dbReference type="PANTHER" id="PTHR33121:SF70">
    <property type="entry name" value="SIGNALING PROTEIN YKOW"/>
    <property type="match status" value="1"/>
</dbReference>
<gene>
    <name evidence="3" type="ORF">FHS28_000413</name>
</gene>
<accession>A0ABR6GPD5</accession>
<dbReference type="EMBL" id="JACHXO010000001">
    <property type="protein sequence ID" value="MBB3193048.1"/>
    <property type="molecule type" value="Genomic_DNA"/>
</dbReference>
<feature type="domain" description="EAL" evidence="2">
    <location>
        <begin position="156"/>
        <end position="381"/>
    </location>
</feature>
<protein>
    <submittedName>
        <fullName evidence="3">EAL domain-containing protein (Putative c-di-GMP-specific phosphodiesterase class I)</fullName>
    </submittedName>
</protein>
<evidence type="ECO:0000313" key="3">
    <source>
        <dbReference type="EMBL" id="MBB3193048.1"/>
    </source>
</evidence>
<dbReference type="SMART" id="SM00052">
    <property type="entry name" value="EAL"/>
    <property type="match status" value="1"/>
</dbReference>
<proteinExistence type="predicted"/>
<evidence type="ECO:0000256" key="1">
    <source>
        <dbReference type="SAM" id="MobiDB-lite"/>
    </source>
</evidence>